<dbReference type="KEGG" id="dak:DaAHT2_0211"/>
<feature type="domain" description="Flagellar Assembly Protein A N-terminal region" evidence="2">
    <location>
        <begin position="197"/>
        <end position="360"/>
    </location>
</feature>
<dbReference type="STRING" id="589865.DaAHT2_0211"/>
<dbReference type="Proteomes" id="UP000001508">
    <property type="component" value="Chromosome"/>
</dbReference>
<dbReference type="eggNOG" id="COG1315">
    <property type="taxonomic scope" value="Bacteria"/>
</dbReference>
<dbReference type="RefSeq" id="WP_013162453.1">
    <property type="nucleotide sequence ID" value="NC_014216.1"/>
</dbReference>
<gene>
    <name evidence="3" type="ordered locus">DaAHT2_0211</name>
</gene>
<feature type="region of interest" description="Disordered" evidence="1">
    <location>
        <begin position="1"/>
        <end position="20"/>
    </location>
</feature>
<dbReference type="AlphaFoldDB" id="D6Z640"/>
<dbReference type="InterPro" id="IPR005646">
    <property type="entry name" value="FapA"/>
</dbReference>
<evidence type="ECO:0000313" key="3">
    <source>
        <dbReference type="EMBL" id="ADH84922.1"/>
    </source>
</evidence>
<dbReference type="PANTHER" id="PTHR38032">
    <property type="entry name" value="POLYMERASE-RELATED"/>
    <property type="match status" value="1"/>
</dbReference>
<evidence type="ECO:0000259" key="2">
    <source>
        <dbReference type="Pfam" id="PF20250"/>
    </source>
</evidence>
<evidence type="ECO:0000313" key="4">
    <source>
        <dbReference type="Proteomes" id="UP000001508"/>
    </source>
</evidence>
<proteinExistence type="predicted"/>
<protein>
    <recommendedName>
        <fullName evidence="2">Flagellar Assembly Protein A N-terminal region domain-containing protein</fullName>
    </recommendedName>
</protein>
<dbReference type="HOGENOM" id="CLU_338255_0_0_7"/>
<dbReference type="InterPro" id="IPR046866">
    <property type="entry name" value="FapA_N"/>
</dbReference>
<keyword evidence="4" id="KW-1185">Reference proteome</keyword>
<dbReference type="Pfam" id="PF20250">
    <property type="entry name" value="FapA_N"/>
    <property type="match status" value="3"/>
</dbReference>
<reference evidence="4" key="1">
    <citation type="submission" date="2010-02" db="EMBL/GenBank/DDBJ databases">
        <title>Complete sequence of Desulfurivibrio alkaliphilus AHT2.</title>
        <authorList>
            <consortium name="US DOE Joint Genome Institute"/>
            <person name="Pitluck S."/>
            <person name="Chertkov O."/>
            <person name="Detter J.C."/>
            <person name="Han C."/>
            <person name="Tapia R."/>
            <person name="Larimer F."/>
            <person name="Land M."/>
            <person name="Hauser L."/>
            <person name="Kyrpides N."/>
            <person name="Mikhailova N."/>
            <person name="Sorokin D.Y."/>
            <person name="Muyzer G."/>
            <person name="Woyke T."/>
        </authorList>
    </citation>
    <scope>NUCLEOTIDE SEQUENCE [LARGE SCALE GENOMIC DNA]</scope>
    <source>
        <strain evidence="4">DSM 19089 / UNIQEM U267 / AHT2</strain>
    </source>
</reference>
<dbReference type="PANTHER" id="PTHR38032:SF1">
    <property type="entry name" value="RNA-BINDING PROTEIN KHPB N-TERMINAL DOMAIN-CONTAINING PROTEIN"/>
    <property type="match status" value="1"/>
</dbReference>
<feature type="domain" description="Flagellar Assembly Protein A N-terminal region" evidence="2">
    <location>
        <begin position="380"/>
        <end position="550"/>
    </location>
</feature>
<name>D6Z640_DESAT</name>
<dbReference type="Pfam" id="PF03961">
    <property type="entry name" value="FapA"/>
    <property type="match status" value="1"/>
</dbReference>
<sequence>MTSGEEDRPEENRTAAGETAETPFLIRIRADRMAVDLEVRAPLAPGQELSVEQIKEELGQRGVVFGFDDRSLAAAILELAGQPQGTGVVRLADGQAPVAGGVGSLEYLVGPTAAGHDPETHDLVRPGQVLVRKIKASPGQPGRDVFGEELPAPAGKEPVLAAGEHVRLAGEDDTEYQAELYGRARLEGDRIDVEPLVEVAPDGMSAWVPIYPRLADNSALAYEHLEHSLQAAGVVHGIREEALRGVLEQQVVVPRMLAARGDEPEAGQDARVSFEFFLNDDDPVRVDAARRAGTLPPGPVRKTLRLKGEVLAVKTPPVAPVAGCKVTGEIIAGREGRDWELTAGENVAVGDEARVFFVADQLAAGYPDYQDGTVWVSDPLQVSDDAMVAYLQVHPPGRAERGFSGEQILQLLAAHGVTRGVRKQHIRRAVEYAAAHRRVLPRIVAARGRLPEDGRDATIEVLVQAGQKPGLIVEPTENIDFRERNTINSVRRGDLLARRTPPGPGVDGWTVRGETIAAKPGADLQFQPQPNVVISEDGLELLAGVDGMLTVLAPNKIAVLEIYEVKGDVDYRVGNLDMVGALLIAGWIRPGFTVKASGDIRVGGGVEDAKLIAGANVEIKGGMVSRGKGKIKAEIDVVARFLEWTRVHAGGNIVIHDQVMRSQVFAGGTLTVTAGKGRIRGGVCSAIQGIVANEIGSPAGVRTVVMAGANPALRRRLLQVDRQMAEYARQKAKMDTVLGRYLKHGRGAGLPPEVQRKLSLLAKQRRAVVQAEKRLARPREEMARQLAAIDLNKIRIVARKAVYAGTMVIIGTSRYKVREDLLRPVTFMVDPSGREVKTLDD</sequence>
<dbReference type="InterPro" id="IPR046865">
    <property type="entry name" value="FapA_b_solenoid"/>
</dbReference>
<organism evidence="3 4">
    <name type="scientific">Desulfurivibrio alkaliphilus (strain DSM 19089 / UNIQEM U267 / AHT2)</name>
    <dbReference type="NCBI Taxonomy" id="589865"/>
    <lineage>
        <taxon>Bacteria</taxon>
        <taxon>Pseudomonadati</taxon>
        <taxon>Thermodesulfobacteriota</taxon>
        <taxon>Desulfobulbia</taxon>
        <taxon>Desulfobulbales</taxon>
        <taxon>Desulfobulbaceae</taxon>
        <taxon>Desulfurivibrio</taxon>
    </lineage>
</organism>
<dbReference type="EMBL" id="CP001940">
    <property type="protein sequence ID" value="ADH84922.1"/>
    <property type="molecule type" value="Genomic_DNA"/>
</dbReference>
<dbReference type="InParanoid" id="D6Z640"/>
<evidence type="ECO:0000256" key="1">
    <source>
        <dbReference type="SAM" id="MobiDB-lite"/>
    </source>
</evidence>
<accession>D6Z640</accession>
<feature type="domain" description="Flagellar Assembly Protein A N-terminal region" evidence="2">
    <location>
        <begin position="25"/>
        <end position="186"/>
    </location>
</feature>
<dbReference type="OrthoDB" id="9775837at2"/>